<evidence type="ECO:0000256" key="4">
    <source>
        <dbReference type="ARBA" id="ARBA00023125"/>
    </source>
</evidence>
<keyword evidence="4 6" id="KW-0238">DNA-binding</keyword>
<evidence type="ECO:0000313" key="7">
    <source>
        <dbReference type="EMBL" id="CRG50530.1"/>
    </source>
</evidence>
<comment type="function">
    <text evidence="1 6">Required for the transposition of the insertion element.</text>
</comment>
<evidence type="ECO:0000256" key="1">
    <source>
        <dbReference type="ARBA" id="ARBA00002190"/>
    </source>
</evidence>
<organism evidence="7 8">
    <name type="scientific">Yersinia wautersii</name>
    <dbReference type="NCBI Taxonomy" id="1341643"/>
    <lineage>
        <taxon>Bacteria</taxon>
        <taxon>Pseudomonadati</taxon>
        <taxon>Pseudomonadota</taxon>
        <taxon>Gammaproteobacteria</taxon>
        <taxon>Enterobacterales</taxon>
        <taxon>Yersiniaceae</taxon>
        <taxon>Yersinia</taxon>
    </lineage>
</organism>
<comment type="similarity">
    <text evidence="2 6">Belongs to the transposase mutator family.</text>
</comment>
<evidence type="ECO:0000256" key="5">
    <source>
        <dbReference type="ARBA" id="ARBA00023172"/>
    </source>
</evidence>
<evidence type="ECO:0000256" key="2">
    <source>
        <dbReference type="ARBA" id="ARBA00010961"/>
    </source>
</evidence>
<gene>
    <name evidence="7" type="ORF">ERS008478_02099</name>
</gene>
<keyword evidence="6" id="KW-0814">Transposable element</keyword>
<dbReference type="InterPro" id="IPR001207">
    <property type="entry name" value="Transposase_mutator"/>
</dbReference>
<keyword evidence="8" id="KW-1185">Reference proteome</keyword>
<dbReference type="Pfam" id="PF00872">
    <property type="entry name" value="Transposase_mut"/>
    <property type="match status" value="1"/>
</dbReference>
<dbReference type="Proteomes" id="UP000047420">
    <property type="component" value="Unassembled WGS sequence"/>
</dbReference>
<dbReference type="PANTHER" id="PTHR33217">
    <property type="entry name" value="TRANSPOSASE FOR INSERTION SEQUENCE ELEMENT IS1081"/>
    <property type="match status" value="1"/>
</dbReference>
<proteinExistence type="inferred from homology"/>
<comment type="caution">
    <text evidence="7">The sequence shown here is derived from an EMBL/GenBank/DDBJ whole genome shotgun (WGS) entry which is preliminary data.</text>
</comment>
<sequence>MKKHQTTLSDEIEQKIIRMFALGMSYRDISREIEDLYANSVSSATISAVTNKVIPELKQWQQRPLEPLYPFIWLDAIHYKIREDSRYQSKAVYTVLALNMEGKKEILGLCICLKVKALTSGCQCWPTYKIGD</sequence>
<evidence type="ECO:0000313" key="8">
    <source>
        <dbReference type="Proteomes" id="UP000047420"/>
    </source>
</evidence>
<keyword evidence="5 6" id="KW-0233">DNA recombination</keyword>
<protein>
    <recommendedName>
        <fullName evidence="6">Mutator family transposase</fullName>
    </recommendedName>
</protein>
<evidence type="ECO:0000256" key="3">
    <source>
        <dbReference type="ARBA" id="ARBA00022578"/>
    </source>
</evidence>
<name>A0ABM9TFX2_9GAMM</name>
<reference evidence="7 8" key="1">
    <citation type="submission" date="2015-03" db="EMBL/GenBank/DDBJ databases">
        <authorList>
            <consortium name="Pathogen Informatics"/>
            <person name="Murphy D."/>
        </authorList>
    </citation>
    <scope>NUCLEOTIDE SEQUENCE [LARGE SCALE GENOMIC DNA]</scope>
    <source>
        <strain evidence="7 8">WP-931201</strain>
    </source>
</reference>
<accession>A0ABM9TFX2</accession>
<dbReference type="PANTHER" id="PTHR33217:SF8">
    <property type="entry name" value="MUTATOR FAMILY TRANSPOSASE"/>
    <property type="match status" value="1"/>
</dbReference>
<evidence type="ECO:0000256" key="6">
    <source>
        <dbReference type="RuleBase" id="RU365089"/>
    </source>
</evidence>
<dbReference type="EMBL" id="CVMG01000014">
    <property type="protein sequence ID" value="CRG50530.1"/>
    <property type="molecule type" value="Genomic_DNA"/>
</dbReference>
<keyword evidence="3 6" id="KW-0815">Transposition</keyword>